<organism evidence="16 17">
    <name type="scientific">Shinella yambaruensis</name>
    <dbReference type="NCBI Taxonomy" id="415996"/>
    <lineage>
        <taxon>Bacteria</taxon>
        <taxon>Pseudomonadati</taxon>
        <taxon>Pseudomonadota</taxon>
        <taxon>Alphaproteobacteria</taxon>
        <taxon>Hyphomicrobiales</taxon>
        <taxon>Rhizobiaceae</taxon>
        <taxon>Shinella</taxon>
    </lineage>
</organism>
<evidence type="ECO:0000256" key="12">
    <source>
        <dbReference type="ARBA" id="ARBA00022989"/>
    </source>
</evidence>
<dbReference type="InterPro" id="IPR036097">
    <property type="entry name" value="HisK_dim/P_sf"/>
</dbReference>
<dbReference type="InterPro" id="IPR003594">
    <property type="entry name" value="HATPase_dom"/>
</dbReference>
<dbReference type="PANTHER" id="PTHR45453:SF1">
    <property type="entry name" value="PHOSPHATE REGULON SENSOR PROTEIN PHOR"/>
    <property type="match status" value="1"/>
</dbReference>
<dbReference type="NCBIfam" id="TIGR02966">
    <property type="entry name" value="phoR_proteo"/>
    <property type="match status" value="1"/>
</dbReference>
<keyword evidence="13" id="KW-0902">Two-component regulatory system</keyword>
<dbReference type="PROSITE" id="PS50109">
    <property type="entry name" value="HIS_KIN"/>
    <property type="match status" value="1"/>
</dbReference>
<dbReference type="EMBL" id="BSOP01000013">
    <property type="protein sequence ID" value="GLR50457.1"/>
    <property type="molecule type" value="Genomic_DNA"/>
</dbReference>
<dbReference type="GO" id="GO:0016301">
    <property type="term" value="F:kinase activity"/>
    <property type="evidence" value="ECO:0007669"/>
    <property type="project" value="UniProtKB-KW"/>
</dbReference>
<evidence type="ECO:0000256" key="5">
    <source>
        <dbReference type="ARBA" id="ARBA00022475"/>
    </source>
</evidence>
<feature type="domain" description="Histidine kinase" evidence="15">
    <location>
        <begin position="223"/>
        <end position="438"/>
    </location>
</feature>
<evidence type="ECO:0000256" key="4">
    <source>
        <dbReference type="ARBA" id="ARBA00022448"/>
    </source>
</evidence>
<keyword evidence="4" id="KW-0813">Transport</keyword>
<keyword evidence="5" id="KW-1003">Cell membrane</keyword>
<sequence>MEAAEDGMLAREWVAVTDQRTGLGWLAAQLWGERVLIASAVFVGFMMWLAGLHLGWVSFAVLLLVIAGLLRTERRLVEAGGRTMAASAIPVPEVQAAVPPADDLSAIAAVLGALDAPALLLSGRETVKLQNRAAEAIFGVIPRGSDLAGRIRAPGILDMVRDAIASGQTRETEHAERLPSETVYVVRIAPLAERAGEPLWLLTFRDVSQARRIDRMRSDFVANASHELRTPLASLRGFIETLQGPAKNDAKAHERFLGIMHEQATRMSRLVDDLLSLSRLELRSNLTLDQTVDLVPLLGHVRDSLQPLASDLGVEVALDLPKHPVTVPGDRDELVEVFENLIENACKYGQEGKRVDVVLSGGGDVPVEFSVTDYGPGIPPEHVPRITERFYRVNVEASRSKKGTGLGLAIVKHILTRHRARLVVKSEVGKGTVFTVKF</sequence>
<dbReference type="Pfam" id="PF00512">
    <property type="entry name" value="HisKA"/>
    <property type="match status" value="1"/>
</dbReference>
<evidence type="ECO:0000259" key="15">
    <source>
        <dbReference type="PROSITE" id="PS50109"/>
    </source>
</evidence>
<keyword evidence="11" id="KW-0067">ATP-binding</keyword>
<evidence type="ECO:0000256" key="3">
    <source>
        <dbReference type="ARBA" id="ARBA00012438"/>
    </source>
</evidence>
<evidence type="ECO:0000256" key="6">
    <source>
        <dbReference type="ARBA" id="ARBA00022553"/>
    </source>
</evidence>
<evidence type="ECO:0000256" key="1">
    <source>
        <dbReference type="ARBA" id="ARBA00000085"/>
    </source>
</evidence>
<keyword evidence="17" id="KW-1185">Reference proteome</keyword>
<dbReference type="Gene3D" id="1.10.287.130">
    <property type="match status" value="1"/>
</dbReference>
<proteinExistence type="predicted"/>
<keyword evidence="6" id="KW-0597">Phosphoprotein</keyword>
<evidence type="ECO:0000256" key="13">
    <source>
        <dbReference type="ARBA" id="ARBA00023012"/>
    </source>
</evidence>
<accession>A0ABQ5ZFG6</accession>
<evidence type="ECO:0000256" key="9">
    <source>
        <dbReference type="ARBA" id="ARBA00022741"/>
    </source>
</evidence>
<dbReference type="EC" id="2.7.13.3" evidence="3"/>
<dbReference type="SMART" id="SM00388">
    <property type="entry name" value="HisKA"/>
    <property type="match status" value="1"/>
</dbReference>
<keyword evidence="7" id="KW-0808">Transferase</keyword>
<dbReference type="InterPro" id="IPR003661">
    <property type="entry name" value="HisK_dim/P_dom"/>
</dbReference>
<dbReference type="PRINTS" id="PR00344">
    <property type="entry name" value="BCTRLSENSOR"/>
</dbReference>
<evidence type="ECO:0000256" key="14">
    <source>
        <dbReference type="SAM" id="Phobius"/>
    </source>
</evidence>
<feature type="transmembrane region" description="Helical" evidence="14">
    <location>
        <begin position="35"/>
        <end position="66"/>
    </location>
</feature>
<keyword evidence="8 14" id="KW-0812">Transmembrane</keyword>
<dbReference type="InterPro" id="IPR005467">
    <property type="entry name" value="His_kinase_dom"/>
</dbReference>
<dbReference type="InterPro" id="IPR036890">
    <property type="entry name" value="HATPase_C_sf"/>
</dbReference>
<keyword evidence="10 16" id="KW-0418">Kinase</keyword>
<evidence type="ECO:0000256" key="8">
    <source>
        <dbReference type="ARBA" id="ARBA00022692"/>
    </source>
</evidence>
<dbReference type="PANTHER" id="PTHR45453">
    <property type="entry name" value="PHOSPHATE REGULON SENSOR PROTEIN PHOR"/>
    <property type="match status" value="1"/>
</dbReference>
<dbReference type="InterPro" id="IPR050351">
    <property type="entry name" value="BphY/WalK/GraS-like"/>
</dbReference>
<dbReference type="SUPFAM" id="SSF55874">
    <property type="entry name" value="ATPase domain of HSP90 chaperone/DNA topoisomerase II/histidine kinase"/>
    <property type="match status" value="1"/>
</dbReference>
<evidence type="ECO:0000313" key="17">
    <source>
        <dbReference type="Proteomes" id="UP001156702"/>
    </source>
</evidence>
<comment type="catalytic activity">
    <reaction evidence="1">
        <text>ATP + protein L-histidine = ADP + protein N-phospho-L-histidine.</text>
        <dbReference type="EC" id="2.7.13.3"/>
    </reaction>
</comment>
<evidence type="ECO:0000313" key="16">
    <source>
        <dbReference type="EMBL" id="GLR50457.1"/>
    </source>
</evidence>
<comment type="caution">
    <text evidence="16">The sequence shown here is derived from an EMBL/GenBank/DDBJ whole genome shotgun (WGS) entry which is preliminary data.</text>
</comment>
<evidence type="ECO:0000256" key="10">
    <source>
        <dbReference type="ARBA" id="ARBA00022777"/>
    </source>
</evidence>
<keyword evidence="14" id="KW-0472">Membrane</keyword>
<dbReference type="InterPro" id="IPR004358">
    <property type="entry name" value="Sig_transdc_His_kin-like_C"/>
</dbReference>
<dbReference type="CDD" id="cd00082">
    <property type="entry name" value="HisKA"/>
    <property type="match status" value="1"/>
</dbReference>
<dbReference type="SMART" id="SM00387">
    <property type="entry name" value="HATPase_c"/>
    <property type="match status" value="1"/>
</dbReference>
<name>A0ABQ5ZFG6_9HYPH</name>
<dbReference type="Proteomes" id="UP001156702">
    <property type="component" value="Unassembled WGS sequence"/>
</dbReference>
<dbReference type="InterPro" id="IPR014310">
    <property type="entry name" value="Sig_transdc_His_kinase_PhoR"/>
</dbReference>
<evidence type="ECO:0000256" key="7">
    <source>
        <dbReference type="ARBA" id="ARBA00022679"/>
    </source>
</evidence>
<keyword evidence="9" id="KW-0547">Nucleotide-binding</keyword>
<comment type="subcellular location">
    <subcellularLocation>
        <location evidence="2">Cell membrane</location>
    </subcellularLocation>
</comment>
<dbReference type="Gene3D" id="3.30.565.10">
    <property type="entry name" value="Histidine kinase-like ATPase, C-terminal domain"/>
    <property type="match status" value="1"/>
</dbReference>
<reference evidence="17" key="1">
    <citation type="journal article" date="2019" name="Int. J. Syst. Evol. Microbiol.">
        <title>The Global Catalogue of Microorganisms (GCM) 10K type strain sequencing project: providing services to taxonomists for standard genome sequencing and annotation.</title>
        <authorList>
            <consortium name="The Broad Institute Genomics Platform"/>
            <consortium name="The Broad Institute Genome Sequencing Center for Infectious Disease"/>
            <person name="Wu L."/>
            <person name="Ma J."/>
        </authorList>
    </citation>
    <scope>NUCLEOTIDE SEQUENCE [LARGE SCALE GENOMIC DNA]</scope>
    <source>
        <strain evidence="17">NBRC 102122</strain>
    </source>
</reference>
<gene>
    <name evidence="16" type="primary">phoR</name>
    <name evidence="16" type="ORF">GCM10007923_16630</name>
</gene>
<dbReference type="SUPFAM" id="SSF47384">
    <property type="entry name" value="Homodimeric domain of signal transducing histidine kinase"/>
    <property type="match status" value="1"/>
</dbReference>
<protein>
    <recommendedName>
        <fullName evidence="3">histidine kinase</fullName>
        <ecNumber evidence="3">2.7.13.3</ecNumber>
    </recommendedName>
</protein>
<evidence type="ECO:0000256" key="2">
    <source>
        <dbReference type="ARBA" id="ARBA00004236"/>
    </source>
</evidence>
<evidence type="ECO:0000256" key="11">
    <source>
        <dbReference type="ARBA" id="ARBA00022840"/>
    </source>
</evidence>
<keyword evidence="12 14" id="KW-1133">Transmembrane helix</keyword>
<dbReference type="Pfam" id="PF02518">
    <property type="entry name" value="HATPase_c"/>
    <property type="match status" value="1"/>
</dbReference>